<dbReference type="PRINTS" id="PR00080">
    <property type="entry name" value="SDRFAMILY"/>
</dbReference>
<comment type="similarity">
    <text evidence="1">Belongs to the short-chain dehydrogenases/reductases (SDR) family.</text>
</comment>
<accession>A0A6J6E604</accession>
<dbReference type="Pfam" id="PF13561">
    <property type="entry name" value="adh_short_C2"/>
    <property type="match status" value="1"/>
</dbReference>
<proteinExistence type="inferred from homology"/>
<organism evidence="3">
    <name type="scientific">freshwater metagenome</name>
    <dbReference type="NCBI Taxonomy" id="449393"/>
    <lineage>
        <taxon>unclassified sequences</taxon>
        <taxon>metagenomes</taxon>
        <taxon>ecological metagenomes</taxon>
    </lineage>
</organism>
<dbReference type="Gene3D" id="3.40.50.720">
    <property type="entry name" value="NAD(P)-binding Rossmann-like Domain"/>
    <property type="match status" value="1"/>
</dbReference>
<dbReference type="SUPFAM" id="SSF51735">
    <property type="entry name" value="NAD(P)-binding Rossmann-fold domains"/>
    <property type="match status" value="1"/>
</dbReference>
<dbReference type="AlphaFoldDB" id="A0A6J6E604"/>
<dbReference type="PANTHER" id="PTHR42879:SF2">
    <property type="entry name" value="3-OXOACYL-[ACYL-CARRIER-PROTEIN] REDUCTASE FABG"/>
    <property type="match status" value="1"/>
</dbReference>
<protein>
    <submittedName>
        <fullName evidence="3">Unannotated protein</fullName>
    </submittedName>
</protein>
<evidence type="ECO:0000256" key="2">
    <source>
        <dbReference type="ARBA" id="ARBA00023002"/>
    </source>
</evidence>
<dbReference type="NCBIfam" id="NF009466">
    <property type="entry name" value="PRK12826.1-2"/>
    <property type="match status" value="1"/>
</dbReference>
<evidence type="ECO:0000313" key="3">
    <source>
        <dbReference type="EMBL" id="CAB4571751.1"/>
    </source>
</evidence>
<gene>
    <name evidence="3" type="ORF">UFOPK1740_00288</name>
</gene>
<dbReference type="EMBL" id="CAEZTU010000007">
    <property type="protein sequence ID" value="CAB4571751.1"/>
    <property type="molecule type" value="Genomic_DNA"/>
</dbReference>
<dbReference type="InterPro" id="IPR002347">
    <property type="entry name" value="SDR_fam"/>
</dbReference>
<keyword evidence="2" id="KW-0560">Oxidoreductase</keyword>
<name>A0A6J6E604_9ZZZZ</name>
<reference evidence="3" key="1">
    <citation type="submission" date="2020-05" db="EMBL/GenBank/DDBJ databases">
        <authorList>
            <person name="Chiriac C."/>
            <person name="Salcher M."/>
            <person name="Ghai R."/>
            <person name="Kavagutti S V."/>
        </authorList>
    </citation>
    <scope>NUCLEOTIDE SEQUENCE</scope>
</reference>
<dbReference type="InterPro" id="IPR050259">
    <property type="entry name" value="SDR"/>
</dbReference>
<sequence length="252" mass="26835">MGFKPIIRRLRGKLQGMSTSGVVFVTGGNRGIGLAIAKRFAKDGFKVAVSYREQKPKEDFYLVKADVTDSKSIDAAIDEIEKNLGPLEVVVINAGTNKDSLAMRLEDDDMQKIIDTNLMGSLRVARRSVKSMIKNRKGRIIFIGSVVGLLGSPGQMVYASTKAGLIGAARSLAREVGVRGVTVNVVAPGYVDTDMTQDLDQARKDMITTSTPLGRTASADEVAGVVRFLASEDASYITGAVIPVDGGLGMGH</sequence>
<dbReference type="InterPro" id="IPR036291">
    <property type="entry name" value="NAD(P)-bd_dom_sf"/>
</dbReference>
<dbReference type="PRINTS" id="PR00081">
    <property type="entry name" value="GDHRDH"/>
</dbReference>
<evidence type="ECO:0000256" key="1">
    <source>
        <dbReference type="ARBA" id="ARBA00006484"/>
    </source>
</evidence>
<dbReference type="GO" id="GO:0016491">
    <property type="term" value="F:oxidoreductase activity"/>
    <property type="evidence" value="ECO:0007669"/>
    <property type="project" value="UniProtKB-KW"/>
</dbReference>
<dbReference type="FunFam" id="3.40.50.720:FF:000173">
    <property type="entry name" value="3-oxoacyl-[acyl-carrier protein] reductase"/>
    <property type="match status" value="1"/>
</dbReference>
<dbReference type="PANTHER" id="PTHR42879">
    <property type="entry name" value="3-OXOACYL-(ACYL-CARRIER-PROTEIN) REDUCTASE"/>
    <property type="match status" value="1"/>
</dbReference>